<sequence>MPGESQLINCISAMNWKDNASKILKSPESPGEHHLEDSGLNSKTPPPLLRAPLPFFPLVLAGSALRSRSIIHHEA</sequence>
<keyword evidence="3" id="KW-1185">Reference proteome</keyword>
<evidence type="ECO:0000313" key="2">
    <source>
        <dbReference type="EMBL" id="GFN93981.1"/>
    </source>
</evidence>
<evidence type="ECO:0000313" key="3">
    <source>
        <dbReference type="Proteomes" id="UP000735302"/>
    </source>
</evidence>
<name>A0AAV3ZHG5_9GAST</name>
<dbReference type="AlphaFoldDB" id="A0AAV3ZHG5"/>
<dbReference type="Proteomes" id="UP000735302">
    <property type="component" value="Unassembled WGS sequence"/>
</dbReference>
<dbReference type="EMBL" id="BLXT01002393">
    <property type="protein sequence ID" value="GFN93981.1"/>
    <property type="molecule type" value="Genomic_DNA"/>
</dbReference>
<accession>A0AAV3ZHG5</accession>
<feature type="region of interest" description="Disordered" evidence="1">
    <location>
        <begin position="22"/>
        <end position="46"/>
    </location>
</feature>
<comment type="caution">
    <text evidence="2">The sequence shown here is derived from an EMBL/GenBank/DDBJ whole genome shotgun (WGS) entry which is preliminary data.</text>
</comment>
<organism evidence="2 3">
    <name type="scientific">Plakobranchus ocellatus</name>
    <dbReference type="NCBI Taxonomy" id="259542"/>
    <lineage>
        <taxon>Eukaryota</taxon>
        <taxon>Metazoa</taxon>
        <taxon>Spiralia</taxon>
        <taxon>Lophotrochozoa</taxon>
        <taxon>Mollusca</taxon>
        <taxon>Gastropoda</taxon>
        <taxon>Heterobranchia</taxon>
        <taxon>Euthyneura</taxon>
        <taxon>Panpulmonata</taxon>
        <taxon>Sacoglossa</taxon>
        <taxon>Placobranchoidea</taxon>
        <taxon>Plakobranchidae</taxon>
        <taxon>Plakobranchus</taxon>
    </lineage>
</organism>
<gene>
    <name evidence="2" type="ORF">PoB_002048700</name>
</gene>
<reference evidence="2 3" key="1">
    <citation type="journal article" date="2021" name="Elife">
        <title>Chloroplast acquisition without the gene transfer in kleptoplastic sea slugs, Plakobranchus ocellatus.</title>
        <authorList>
            <person name="Maeda T."/>
            <person name="Takahashi S."/>
            <person name="Yoshida T."/>
            <person name="Shimamura S."/>
            <person name="Takaki Y."/>
            <person name="Nagai Y."/>
            <person name="Toyoda A."/>
            <person name="Suzuki Y."/>
            <person name="Arimoto A."/>
            <person name="Ishii H."/>
            <person name="Satoh N."/>
            <person name="Nishiyama T."/>
            <person name="Hasebe M."/>
            <person name="Maruyama T."/>
            <person name="Minagawa J."/>
            <person name="Obokata J."/>
            <person name="Shigenobu S."/>
        </authorList>
    </citation>
    <scope>NUCLEOTIDE SEQUENCE [LARGE SCALE GENOMIC DNA]</scope>
</reference>
<proteinExistence type="predicted"/>
<evidence type="ECO:0000256" key="1">
    <source>
        <dbReference type="SAM" id="MobiDB-lite"/>
    </source>
</evidence>
<protein>
    <submittedName>
        <fullName evidence="2">Uncharacterized protein</fullName>
    </submittedName>
</protein>